<sequence>MAKQAALQGPSLPGLLRMPNELLYNIIADFSTSDVRPISRVNHQLYFFAQYYLTLYRYNTGLVALPNELILDIIKQLNDQEDRSHFARASQRLYPIVTNYIVRRNVRYGESSFLNHAAKRNLKVMARKILQLGGNVETRNGVHADIGPFTPLMNAAYYGHNRMVKLFIAFGASKTVNGFISPLQWALAKGHENVALTLSQRYTSATFVKGKEKTMLQLACDAQMVSLVRFLLQRPPPQDEQEKQNRSTALFDVLEQDSSDDDFVKRELHEDVFQTATMLLQHGADPNVETKSW</sequence>
<proteinExistence type="predicted"/>
<evidence type="ECO:0000313" key="4">
    <source>
        <dbReference type="Proteomes" id="UP000799777"/>
    </source>
</evidence>
<dbReference type="InterPro" id="IPR002110">
    <property type="entry name" value="Ankyrin_rpt"/>
</dbReference>
<organism evidence="3 4">
    <name type="scientific">Setomelanomma holmii</name>
    <dbReference type="NCBI Taxonomy" id="210430"/>
    <lineage>
        <taxon>Eukaryota</taxon>
        <taxon>Fungi</taxon>
        <taxon>Dikarya</taxon>
        <taxon>Ascomycota</taxon>
        <taxon>Pezizomycotina</taxon>
        <taxon>Dothideomycetes</taxon>
        <taxon>Pleosporomycetidae</taxon>
        <taxon>Pleosporales</taxon>
        <taxon>Pleosporineae</taxon>
        <taxon>Phaeosphaeriaceae</taxon>
        <taxon>Setomelanomma</taxon>
    </lineage>
</organism>
<dbReference type="AlphaFoldDB" id="A0A9P4LTQ1"/>
<dbReference type="Proteomes" id="UP000799777">
    <property type="component" value="Unassembled WGS sequence"/>
</dbReference>
<evidence type="ECO:0000256" key="2">
    <source>
        <dbReference type="ARBA" id="ARBA00023043"/>
    </source>
</evidence>
<dbReference type="SUPFAM" id="SSF48403">
    <property type="entry name" value="Ankyrin repeat"/>
    <property type="match status" value="1"/>
</dbReference>
<evidence type="ECO:0000256" key="1">
    <source>
        <dbReference type="ARBA" id="ARBA00022737"/>
    </source>
</evidence>
<gene>
    <name evidence="3" type="ORF">EK21DRAFT_48243</name>
</gene>
<dbReference type="Gene3D" id="1.25.40.20">
    <property type="entry name" value="Ankyrin repeat-containing domain"/>
    <property type="match status" value="1"/>
</dbReference>
<evidence type="ECO:0000313" key="3">
    <source>
        <dbReference type="EMBL" id="KAF2034949.1"/>
    </source>
</evidence>
<protein>
    <recommendedName>
        <fullName evidence="5">F-box domain-containing protein</fullName>
    </recommendedName>
</protein>
<dbReference type="EMBL" id="ML978159">
    <property type="protein sequence ID" value="KAF2034949.1"/>
    <property type="molecule type" value="Genomic_DNA"/>
</dbReference>
<dbReference type="InterPro" id="IPR036770">
    <property type="entry name" value="Ankyrin_rpt-contain_sf"/>
</dbReference>
<keyword evidence="4" id="KW-1185">Reference proteome</keyword>
<dbReference type="Pfam" id="PF12796">
    <property type="entry name" value="Ank_2"/>
    <property type="match status" value="1"/>
</dbReference>
<evidence type="ECO:0008006" key="5">
    <source>
        <dbReference type="Google" id="ProtNLM"/>
    </source>
</evidence>
<dbReference type="SMART" id="SM00248">
    <property type="entry name" value="ANK"/>
    <property type="match status" value="5"/>
</dbReference>
<dbReference type="PANTHER" id="PTHR24198:SF165">
    <property type="entry name" value="ANKYRIN REPEAT-CONTAINING PROTEIN-RELATED"/>
    <property type="match status" value="1"/>
</dbReference>
<feature type="non-terminal residue" evidence="3">
    <location>
        <position position="293"/>
    </location>
</feature>
<accession>A0A9P4LTQ1</accession>
<name>A0A9P4LTQ1_9PLEO</name>
<dbReference type="PANTHER" id="PTHR24198">
    <property type="entry name" value="ANKYRIN REPEAT AND PROTEIN KINASE DOMAIN-CONTAINING PROTEIN"/>
    <property type="match status" value="1"/>
</dbReference>
<keyword evidence="2" id="KW-0040">ANK repeat</keyword>
<keyword evidence="1" id="KW-0677">Repeat</keyword>
<comment type="caution">
    <text evidence="3">The sequence shown here is derived from an EMBL/GenBank/DDBJ whole genome shotgun (WGS) entry which is preliminary data.</text>
</comment>
<dbReference type="OrthoDB" id="366390at2759"/>
<reference evidence="3" key="1">
    <citation type="journal article" date="2020" name="Stud. Mycol.">
        <title>101 Dothideomycetes genomes: a test case for predicting lifestyles and emergence of pathogens.</title>
        <authorList>
            <person name="Haridas S."/>
            <person name="Albert R."/>
            <person name="Binder M."/>
            <person name="Bloem J."/>
            <person name="Labutti K."/>
            <person name="Salamov A."/>
            <person name="Andreopoulos B."/>
            <person name="Baker S."/>
            <person name="Barry K."/>
            <person name="Bills G."/>
            <person name="Bluhm B."/>
            <person name="Cannon C."/>
            <person name="Castanera R."/>
            <person name="Culley D."/>
            <person name="Daum C."/>
            <person name="Ezra D."/>
            <person name="Gonzalez J."/>
            <person name="Henrissat B."/>
            <person name="Kuo A."/>
            <person name="Liang C."/>
            <person name="Lipzen A."/>
            <person name="Lutzoni F."/>
            <person name="Magnuson J."/>
            <person name="Mondo S."/>
            <person name="Nolan M."/>
            <person name="Ohm R."/>
            <person name="Pangilinan J."/>
            <person name="Park H.-J."/>
            <person name="Ramirez L."/>
            <person name="Alfaro M."/>
            <person name="Sun H."/>
            <person name="Tritt A."/>
            <person name="Yoshinaga Y."/>
            <person name="Zwiers L.-H."/>
            <person name="Turgeon B."/>
            <person name="Goodwin S."/>
            <person name="Spatafora J."/>
            <person name="Crous P."/>
            <person name="Grigoriev I."/>
        </authorList>
    </citation>
    <scope>NUCLEOTIDE SEQUENCE</scope>
    <source>
        <strain evidence="3">CBS 110217</strain>
    </source>
</reference>